<organism evidence="2 3">
    <name type="scientific">Clostridium thailandense</name>
    <dbReference type="NCBI Taxonomy" id="2794346"/>
    <lineage>
        <taxon>Bacteria</taxon>
        <taxon>Bacillati</taxon>
        <taxon>Bacillota</taxon>
        <taxon>Clostridia</taxon>
        <taxon>Eubacteriales</taxon>
        <taxon>Clostridiaceae</taxon>
        <taxon>Clostridium</taxon>
    </lineage>
</organism>
<accession>A0A949TW01</accession>
<evidence type="ECO:0000259" key="1">
    <source>
        <dbReference type="Pfam" id="PF01966"/>
    </source>
</evidence>
<comment type="caution">
    <text evidence="2">The sequence shown here is derived from an EMBL/GenBank/DDBJ whole genome shotgun (WGS) entry which is preliminary data.</text>
</comment>
<dbReference type="EMBL" id="JAEEGC010000016">
    <property type="protein sequence ID" value="MBV7271993.1"/>
    <property type="molecule type" value="Genomic_DNA"/>
</dbReference>
<dbReference type="Pfam" id="PF01966">
    <property type="entry name" value="HD"/>
    <property type="match status" value="1"/>
</dbReference>
<reference evidence="2" key="1">
    <citation type="submission" date="2020-12" db="EMBL/GenBank/DDBJ databases">
        <title>Clostridium thailandense sp. nov., a novel acetogenic bacterium isolated from peat land soil in Thailand.</title>
        <authorList>
            <person name="Chaikitkaew S."/>
            <person name="Birkeland N.K."/>
        </authorList>
    </citation>
    <scope>NUCLEOTIDE SEQUENCE</scope>
    <source>
        <strain evidence="2">PL3</strain>
    </source>
</reference>
<dbReference type="Proteomes" id="UP000694308">
    <property type="component" value="Unassembled WGS sequence"/>
</dbReference>
<proteinExistence type="predicted"/>
<dbReference type="InterPro" id="IPR003607">
    <property type="entry name" value="HD/PDEase_dom"/>
</dbReference>
<keyword evidence="3" id="KW-1185">Reference proteome</keyword>
<dbReference type="AlphaFoldDB" id="A0A949TW01"/>
<evidence type="ECO:0000313" key="2">
    <source>
        <dbReference type="EMBL" id="MBV7271993.1"/>
    </source>
</evidence>
<dbReference type="InterPro" id="IPR006674">
    <property type="entry name" value="HD_domain"/>
</dbReference>
<dbReference type="RefSeq" id="WP_218319030.1">
    <property type="nucleotide sequence ID" value="NZ_JAEEGC010000016.1"/>
</dbReference>
<gene>
    <name evidence="2" type="ORF">I6U48_03560</name>
</gene>
<dbReference type="CDD" id="cd00077">
    <property type="entry name" value="HDc"/>
    <property type="match status" value="1"/>
</dbReference>
<evidence type="ECO:0000313" key="3">
    <source>
        <dbReference type="Proteomes" id="UP000694308"/>
    </source>
</evidence>
<feature type="domain" description="HD" evidence="1">
    <location>
        <begin position="22"/>
        <end position="114"/>
    </location>
</feature>
<sequence length="165" mass="18807">MADFISSVVSNMISYFDGDVKRINHAMKVHGFAKSIGELEGISVEKLKILEVAAILHDIGIKESERKYSSSAAKYQELEGPPVAYNILKEFNLSKELMDRVSYLIGNHHTYSKIDDVDFQILVEADFIVNIFEDSIEKKQIQIIKQKYFKTNIGTSFIESMYINS</sequence>
<protein>
    <submittedName>
        <fullName evidence="2">HD domain-containing protein</fullName>
    </submittedName>
</protein>
<name>A0A949TW01_9CLOT</name>